<evidence type="ECO:0000256" key="1">
    <source>
        <dbReference type="SAM" id="Coils"/>
    </source>
</evidence>
<protein>
    <submittedName>
        <fullName evidence="3">Uncharacterized protein</fullName>
    </submittedName>
</protein>
<keyword evidence="1" id="KW-0175">Coiled coil</keyword>
<dbReference type="EMBL" id="OV121135">
    <property type="protein sequence ID" value="CAH0554580.1"/>
    <property type="molecule type" value="Genomic_DNA"/>
</dbReference>
<evidence type="ECO:0000256" key="2">
    <source>
        <dbReference type="SAM" id="MobiDB-lite"/>
    </source>
</evidence>
<gene>
    <name evidence="3" type="ORF">MELIAE_LOCUS6129</name>
</gene>
<dbReference type="AlphaFoldDB" id="A0A9P0B5D9"/>
<accession>A0A9P0B5D9</accession>
<reference evidence="3" key="1">
    <citation type="submission" date="2021-12" db="EMBL/GenBank/DDBJ databases">
        <authorList>
            <person name="King R."/>
        </authorList>
    </citation>
    <scope>NUCLEOTIDE SEQUENCE</scope>
</reference>
<keyword evidence="4" id="KW-1185">Reference proteome</keyword>
<organism evidence="3 4">
    <name type="scientific">Brassicogethes aeneus</name>
    <name type="common">Rape pollen beetle</name>
    <name type="synonym">Meligethes aeneus</name>
    <dbReference type="NCBI Taxonomy" id="1431903"/>
    <lineage>
        <taxon>Eukaryota</taxon>
        <taxon>Metazoa</taxon>
        <taxon>Ecdysozoa</taxon>
        <taxon>Arthropoda</taxon>
        <taxon>Hexapoda</taxon>
        <taxon>Insecta</taxon>
        <taxon>Pterygota</taxon>
        <taxon>Neoptera</taxon>
        <taxon>Endopterygota</taxon>
        <taxon>Coleoptera</taxon>
        <taxon>Polyphaga</taxon>
        <taxon>Cucujiformia</taxon>
        <taxon>Nitidulidae</taxon>
        <taxon>Meligethinae</taxon>
        <taxon>Brassicogethes</taxon>
    </lineage>
</organism>
<sequence>MDILRIFKMQEPISKDLLSKKTDIGKYKEFVQEKDVILKNQKEKIKDLEQHIGELKERNLELESIIKTNNIDITKGQFKSSTSNEFQRTMQAYEDFIKEIVHEKEQLEAENYTFKNHINKLDEAFHTLIQKYETAKAIIQGLKRNEDILIRRNQEHENLVNKLNKKCDTGSNKNTKNSKTFNKIGKPPNGNSQNTYSEIGTKCTK</sequence>
<name>A0A9P0B5D9_BRAAE</name>
<feature type="coiled-coil region" evidence="1">
    <location>
        <begin position="31"/>
        <end position="65"/>
    </location>
</feature>
<dbReference type="OrthoDB" id="10255048at2759"/>
<proteinExistence type="predicted"/>
<feature type="region of interest" description="Disordered" evidence="2">
    <location>
        <begin position="165"/>
        <end position="205"/>
    </location>
</feature>
<evidence type="ECO:0000313" key="3">
    <source>
        <dbReference type="EMBL" id="CAH0554580.1"/>
    </source>
</evidence>
<feature type="compositionally biased region" description="Polar residues" evidence="2">
    <location>
        <begin position="189"/>
        <end position="198"/>
    </location>
</feature>
<evidence type="ECO:0000313" key="4">
    <source>
        <dbReference type="Proteomes" id="UP001154078"/>
    </source>
</evidence>
<dbReference type="Proteomes" id="UP001154078">
    <property type="component" value="Chromosome 4"/>
</dbReference>
<feature type="compositionally biased region" description="Low complexity" evidence="2">
    <location>
        <begin position="171"/>
        <end position="183"/>
    </location>
</feature>